<keyword evidence="3" id="KW-1185">Reference proteome</keyword>
<dbReference type="PANTHER" id="PTHR42924:SF3">
    <property type="entry name" value="POLYMERASE_HISTIDINOL PHOSPHATASE N-TERMINAL DOMAIN-CONTAINING PROTEIN"/>
    <property type="match status" value="1"/>
</dbReference>
<accession>A0A140LA24</accession>
<evidence type="ECO:0000313" key="3">
    <source>
        <dbReference type="Proteomes" id="UP000070427"/>
    </source>
</evidence>
<dbReference type="AlphaFoldDB" id="A0A140LA24"/>
<dbReference type="Gene3D" id="3.20.20.140">
    <property type="entry name" value="Metal-dependent hydrolases"/>
    <property type="match status" value="1"/>
</dbReference>
<feature type="domain" description="Polymerase/histidinol phosphatase N-terminal" evidence="1">
    <location>
        <begin position="7"/>
        <end position="75"/>
    </location>
</feature>
<dbReference type="RefSeq" id="WP_066353020.1">
    <property type="nucleotide sequence ID" value="NZ_LOED01000011.1"/>
</dbReference>
<dbReference type="STRING" id="520764.AN618_11270"/>
<dbReference type="InterPro" id="IPR016195">
    <property type="entry name" value="Pol/histidinol_Pase-like"/>
</dbReference>
<dbReference type="InterPro" id="IPR003141">
    <property type="entry name" value="Pol/His_phosphatase_N"/>
</dbReference>
<reference evidence="2 3" key="1">
    <citation type="submission" date="2015-12" db="EMBL/GenBank/DDBJ databases">
        <title>Draft genome sequnece of Fervidicola ferrireducens strain Y170.</title>
        <authorList>
            <person name="Patel B.K."/>
        </authorList>
    </citation>
    <scope>NUCLEOTIDE SEQUENCE [LARGE SCALE GENOMIC DNA]</scope>
    <source>
        <strain evidence="2 3">Y170</strain>
    </source>
</reference>
<dbReference type="PATRIC" id="fig|520764.3.peg.1165"/>
<dbReference type="CDD" id="cd07432">
    <property type="entry name" value="PHP_HisPPase"/>
    <property type="match status" value="1"/>
</dbReference>
<comment type="caution">
    <text evidence="2">The sequence shown here is derived from an EMBL/GenBank/DDBJ whole genome shotgun (WGS) entry which is preliminary data.</text>
</comment>
<dbReference type="SMART" id="SM00481">
    <property type="entry name" value="POLIIIAc"/>
    <property type="match status" value="1"/>
</dbReference>
<protein>
    <recommendedName>
        <fullName evidence="1">Polymerase/histidinol phosphatase N-terminal domain-containing protein</fullName>
    </recommendedName>
</protein>
<dbReference type="GO" id="GO:0035312">
    <property type="term" value="F:5'-3' DNA exonuclease activity"/>
    <property type="evidence" value="ECO:0007669"/>
    <property type="project" value="TreeGrafter"/>
</dbReference>
<organism evidence="2 3">
    <name type="scientific">Fervidicola ferrireducens</name>
    <dbReference type="NCBI Taxonomy" id="520764"/>
    <lineage>
        <taxon>Bacteria</taxon>
        <taxon>Bacillati</taxon>
        <taxon>Bacillota</taxon>
        <taxon>Clostridia</taxon>
        <taxon>Thermosediminibacterales</taxon>
        <taxon>Thermosediminibacteraceae</taxon>
        <taxon>Fervidicola</taxon>
    </lineage>
</organism>
<evidence type="ECO:0000313" key="2">
    <source>
        <dbReference type="EMBL" id="KXG77399.1"/>
    </source>
</evidence>
<dbReference type="SUPFAM" id="SSF89550">
    <property type="entry name" value="PHP domain-like"/>
    <property type="match status" value="1"/>
</dbReference>
<dbReference type="InterPro" id="IPR052018">
    <property type="entry name" value="PHP_domain"/>
</dbReference>
<sequence>MLKEFPADLHVHTCLSPCAEDEMVPPNILNMARLMGIKILGVADHNSAKNLPAMVEASCGFDGLILPGIEVQTREEVHVLCYFESLKVAMEFQDFIYEHLPPKKNDPRRLGRQYLVDKMGNVTGEEERLLIASADLSVDEVAEKVFDFGGIFIPAHVERMSFGIIGQLGFIPEDMKVHAVEFSKNVSVDEARYRFPDIFAKYPVVFSSDAHCLKDMVFKKTYFLLEEPTFEEVKRAFKGWGGRMVVLKDKF</sequence>
<evidence type="ECO:0000259" key="1">
    <source>
        <dbReference type="SMART" id="SM00481"/>
    </source>
</evidence>
<proteinExistence type="predicted"/>
<dbReference type="EMBL" id="LOED01000011">
    <property type="protein sequence ID" value="KXG77399.1"/>
    <property type="molecule type" value="Genomic_DNA"/>
</dbReference>
<dbReference type="GO" id="GO:0004534">
    <property type="term" value="F:5'-3' RNA exonuclease activity"/>
    <property type="evidence" value="ECO:0007669"/>
    <property type="project" value="TreeGrafter"/>
</dbReference>
<dbReference type="OrthoDB" id="9791620at2"/>
<dbReference type="PANTHER" id="PTHR42924">
    <property type="entry name" value="EXONUCLEASE"/>
    <property type="match status" value="1"/>
</dbReference>
<gene>
    <name evidence="2" type="ORF">AN618_11270</name>
</gene>
<dbReference type="InParanoid" id="A0A140LA24"/>
<name>A0A140LA24_9FIRM</name>
<dbReference type="Proteomes" id="UP000070427">
    <property type="component" value="Unassembled WGS sequence"/>
</dbReference>